<protein>
    <submittedName>
        <fullName evidence="2">DUF4112 domain-containing protein</fullName>
    </submittedName>
</protein>
<dbReference type="OrthoDB" id="513552at2"/>
<keyword evidence="3" id="KW-1185">Reference proteome</keyword>
<dbReference type="EMBL" id="CP032317">
    <property type="protein sequence ID" value="AYA36195.1"/>
    <property type="molecule type" value="Genomic_DNA"/>
</dbReference>
<keyword evidence="1" id="KW-1133">Transmembrane helix</keyword>
<name>A0A3B7QXC5_9BACT</name>
<reference evidence="2 3" key="1">
    <citation type="submission" date="2018-09" db="EMBL/GenBank/DDBJ databases">
        <title>Hymenobacter medium sp. nov., isolated from R2A medium.</title>
        <authorList>
            <person name="Yingchao G."/>
        </authorList>
    </citation>
    <scope>NUCLEOTIDE SEQUENCE [LARGE SCALE GENOMIC DNA]</scope>
    <source>
        <strain evidence="3">sh-6</strain>
    </source>
</reference>
<sequence>MASSASIQHRYTNVRPNLPADTDARLRWVDHVAHLMDSQFRLPGTNFRFGLDPLLGLVPVVGDLGSFAVSAALIMTMVRHGASRKVIILMVLNVLLDTTVGSTPIIGNLFDFAYKSNERNVRLLRRHYAEGRHQGRGTGILVVVAVGLLLMFGLVAWGLAKAVMWLWQYGEQHWAF</sequence>
<gene>
    <name evidence="2" type="ORF">D3Y59_03420</name>
</gene>
<dbReference type="Pfam" id="PF13430">
    <property type="entry name" value="DUF4112"/>
    <property type="match status" value="1"/>
</dbReference>
<dbReference type="Proteomes" id="UP000262802">
    <property type="component" value="Chromosome"/>
</dbReference>
<organism evidence="2 3">
    <name type="scientific">Hymenobacter oligotrophus</name>
    <dbReference type="NCBI Taxonomy" id="2319843"/>
    <lineage>
        <taxon>Bacteria</taxon>
        <taxon>Pseudomonadati</taxon>
        <taxon>Bacteroidota</taxon>
        <taxon>Cytophagia</taxon>
        <taxon>Cytophagales</taxon>
        <taxon>Hymenobacteraceae</taxon>
        <taxon>Hymenobacter</taxon>
    </lineage>
</organism>
<evidence type="ECO:0000313" key="2">
    <source>
        <dbReference type="EMBL" id="AYA36195.1"/>
    </source>
</evidence>
<feature type="transmembrane region" description="Helical" evidence="1">
    <location>
        <begin position="54"/>
        <end position="74"/>
    </location>
</feature>
<keyword evidence="1" id="KW-0812">Transmembrane</keyword>
<feature type="transmembrane region" description="Helical" evidence="1">
    <location>
        <begin position="140"/>
        <end position="160"/>
    </location>
</feature>
<feature type="transmembrane region" description="Helical" evidence="1">
    <location>
        <begin position="86"/>
        <end position="106"/>
    </location>
</feature>
<evidence type="ECO:0000256" key="1">
    <source>
        <dbReference type="SAM" id="Phobius"/>
    </source>
</evidence>
<keyword evidence="1" id="KW-0472">Membrane</keyword>
<accession>A0A3B7QXC5</accession>
<dbReference type="AlphaFoldDB" id="A0A3B7QXC5"/>
<dbReference type="RefSeq" id="WP_119443782.1">
    <property type="nucleotide sequence ID" value="NZ_CP032317.1"/>
</dbReference>
<dbReference type="InterPro" id="IPR025187">
    <property type="entry name" value="DUF4112"/>
</dbReference>
<evidence type="ECO:0000313" key="3">
    <source>
        <dbReference type="Proteomes" id="UP000262802"/>
    </source>
</evidence>
<dbReference type="KEGG" id="hyh:D3Y59_03420"/>
<dbReference type="PANTHER" id="PTHR35519:SF2">
    <property type="entry name" value="PH DOMAIN PROTEIN"/>
    <property type="match status" value="1"/>
</dbReference>
<proteinExistence type="predicted"/>
<dbReference type="PANTHER" id="PTHR35519">
    <property type="entry name" value="MEMBRANE PROTEINS"/>
    <property type="match status" value="1"/>
</dbReference>